<dbReference type="EMBL" id="ONZF01000001">
    <property type="protein sequence ID" value="SPJ22617.1"/>
    <property type="molecule type" value="Genomic_DNA"/>
</dbReference>
<dbReference type="GO" id="GO:0016829">
    <property type="term" value="F:lyase activity"/>
    <property type="evidence" value="ECO:0007669"/>
    <property type="project" value="UniProtKB-ARBA"/>
</dbReference>
<dbReference type="PROSITE" id="PS00163">
    <property type="entry name" value="FUMARATE_LYASES"/>
    <property type="match status" value="1"/>
</dbReference>
<dbReference type="InterPro" id="IPR008948">
    <property type="entry name" value="L-Aspartase-like"/>
</dbReference>
<dbReference type="Gene3D" id="1.20.200.10">
    <property type="entry name" value="Fumarase/aspartase (Central domain)"/>
    <property type="match status" value="1"/>
</dbReference>
<reference evidence="3 4" key="1">
    <citation type="submission" date="2018-03" db="EMBL/GenBank/DDBJ databases">
        <authorList>
            <person name="Keele B.F."/>
        </authorList>
    </citation>
    <scope>NUCLEOTIDE SEQUENCE [LARGE SCALE GENOMIC DNA]</scope>
    <source>
        <strain evidence="3 4">CECT 8504</strain>
    </source>
</reference>
<evidence type="ECO:0000256" key="1">
    <source>
        <dbReference type="ARBA" id="ARBA00034772"/>
    </source>
</evidence>
<dbReference type="InterPro" id="IPR022761">
    <property type="entry name" value="Fumarate_lyase_N"/>
</dbReference>
<dbReference type="OrthoDB" id="9768878at2"/>
<dbReference type="AlphaFoldDB" id="A0A2R8BR33"/>
<keyword evidence="4" id="KW-1185">Reference proteome</keyword>
<evidence type="ECO:0000259" key="2">
    <source>
        <dbReference type="Pfam" id="PF00206"/>
    </source>
</evidence>
<sequence length="343" mass="35401">MTDVFAHPWLSGLFADAEAQAIWSAGGDLSRMIAFEAAWSRALGTSGAVEVSVAEVAAKAIEDWQPDMALLRDGTAKDGLPVPALVRALKATAGDAADAVHAGATSQDVMDSALSLALVQTVDLLAGRVDALQTALANLSDRFGGAEITGRTRMQDALSIRAGTRIAAWSSPLPRHADRLSELRSRVAVIQIGGPVGDRRNIPEELVADVAHQLGLSPAPCWHSARDTVAEAGAVFAGIAGSCGKIGQDMALMAQDRTLALNGGGGSSAMPHKINPVRAELLVTLARFAVAQTAALTGALVHEQERSGAAWALEWMTIPQLAVATAKALATAAELCEDVAGIG</sequence>
<keyword evidence="3" id="KW-0413">Isomerase</keyword>
<accession>A0A2R8BR33</accession>
<dbReference type="InterPro" id="IPR000362">
    <property type="entry name" value="Fumarate_lyase_fam"/>
</dbReference>
<dbReference type="EC" id="5.5.1.2" evidence="3"/>
<protein>
    <submittedName>
        <fullName evidence="3">3-carboxy-cis,cis-muconate cycloisomerase</fullName>
        <ecNumber evidence="3">5.5.1.2</ecNumber>
    </submittedName>
</protein>
<dbReference type="InterPro" id="IPR020557">
    <property type="entry name" value="Fumarate_lyase_CS"/>
</dbReference>
<dbReference type="GO" id="GO:0047472">
    <property type="term" value="F:3-carboxy-cis,cis-muconate cycloisomerase activity"/>
    <property type="evidence" value="ECO:0007669"/>
    <property type="project" value="UniProtKB-EC"/>
</dbReference>
<comment type="similarity">
    <text evidence="1">Belongs to the class-II fumarase/aspartase family.</text>
</comment>
<dbReference type="RefSeq" id="WP_108892478.1">
    <property type="nucleotide sequence ID" value="NZ_ONZF01000001.1"/>
</dbReference>
<feature type="domain" description="Fumarate lyase N-terminal" evidence="2">
    <location>
        <begin position="35"/>
        <end position="286"/>
    </location>
</feature>
<name>A0A2R8BR33_9RHOB</name>
<dbReference type="PANTHER" id="PTHR43172:SF2">
    <property type="entry name" value="ADENYLOSUCCINATE LYASE C-TERMINAL DOMAIN-CONTAINING PROTEIN"/>
    <property type="match status" value="1"/>
</dbReference>
<proteinExistence type="inferred from homology"/>
<dbReference type="PANTHER" id="PTHR43172">
    <property type="entry name" value="ADENYLOSUCCINATE LYASE"/>
    <property type="match status" value="1"/>
</dbReference>
<gene>
    <name evidence="3" type="primary">pcaB</name>
    <name evidence="3" type="ORF">PAA8504_00412</name>
</gene>
<organism evidence="3 4">
    <name type="scientific">Palleronia abyssalis</name>
    <dbReference type="NCBI Taxonomy" id="1501240"/>
    <lineage>
        <taxon>Bacteria</taxon>
        <taxon>Pseudomonadati</taxon>
        <taxon>Pseudomonadota</taxon>
        <taxon>Alphaproteobacteria</taxon>
        <taxon>Rhodobacterales</taxon>
        <taxon>Roseobacteraceae</taxon>
        <taxon>Palleronia</taxon>
    </lineage>
</organism>
<dbReference type="Proteomes" id="UP000244912">
    <property type="component" value="Unassembled WGS sequence"/>
</dbReference>
<dbReference type="SUPFAM" id="SSF48557">
    <property type="entry name" value="L-aspartase-like"/>
    <property type="match status" value="1"/>
</dbReference>
<evidence type="ECO:0000313" key="4">
    <source>
        <dbReference type="Proteomes" id="UP000244912"/>
    </source>
</evidence>
<evidence type="ECO:0000313" key="3">
    <source>
        <dbReference type="EMBL" id="SPJ22617.1"/>
    </source>
</evidence>
<dbReference type="PRINTS" id="PR00149">
    <property type="entry name" value="FUMRATELYASE"/>
</dbReference>
<dbReference type="Pfam" id="PF00206">
    <property type="entry name" value="Lyase_1"/>
    <property type="match status" value="1"/>
</dbReference>
<dbReference type="NCBIfam" id="NF004631">
    <property type="entry name" value="PRK05975.1"/>
    <property type="match status" value="1"/>
</dbReference>